<name>A0ABM4UTJ6_COFAR</name>
<dbReference type="PROSITE" id="PS50090">
    <property type="entry name" value="MYB_LIKE"/>
    <property type="match status" value="2"/>
</dbReference>
<dbReference type="PANTHER" id="PTHR45675:SF8">
    <property type="entry name" value="TRANSCRIPTION FACTOR MYB27"/>
    <property type="match status" value="1"/>
</dbReference>
<sequence length="273" mass="31294">MPCKMFGAISMPPPFFLSINSCSLCHLVPCIRRIPCLWYLVITMDHYQVAMQEAEMRKGPWLEEEDERLIAAVSILGERRWDSLAKASGLRRSGKSCRLRWMNYLRPNLKHGHITEEEEHLIIQLHKQWGNRWSRIARSLPGRTDNEIKNYWRTHLRKKALILEQESSASNSRQSVTTTATTNNSEQNSPLGICEAFSTLHSNNGDWDSEKDDYNLRTCGDLSGEVEKLSSLGLAYSPYATRLTDWTSNWTSILLVDMMMRLISGIVHSSFGT</sequence>
<evidence type="ECO:0000259" key="8">
    <source>
        <dbReference type="PROSITE" id="PS50090"/>
    </source>
</evidence>
<proteinExistence type="predicted"/>
<evidence type="ECO:0000313" key="10">
    <source>
        <dbReference type="Proteomes" id="UP001652660"/>
    </source>
</evidence>
<protein>
    <submittedName>
        <fullName evidence="11">Transcription factor MYB27-like</fullName>
    </submittedName>
</protein>
<dbReference type="InterPro" id="IPR001005">
    <property type="entry name" value="SANT/Myb"/>
</dbReference>
<keyword evidence="10" id="KW-1185">Reference proteome</keyword>
<organism evidence="10 11">
    <name type="scientific">Coffea arabica</name>
    <name type="common">Arabian coffee</name>
    <dbReference type="NCBI Taxonomy" id="13443"/>
    <lineage>
        <taxon>Eukaryota</taxon>
        <taxon>Viridiplantae</taxon>
        <taxon>Streptophyta</taxon>
        <taxon>Embryophyta</taxon>
        <taxon>Tracheophyta</taxon>
        <taxon>Spermatophyta</taxon>
        <taxon>Magnoliopsida</taxon>
        <taxon>eudicotyledons</taxon>
        <taxon>Gunneridae</taxon>
        <taxon>Pentapetalae</taxon>
        <taxon>asterids</taxon>
        <taxon>lamiids</taxon>
        <taxon>Gentianales</taxon>
        <taxon>Rubiaceae</taxon>
        <taxon>Ixoroideae</taxon>
        <taxon>Gardenieae complex</taxon>
        <taxon>Bertiereae - Coffeeae clade</taxon>
        <taxon>Coffeeae</taxon>
        <taxon>Coffea</taxon>
    </lineage>
</organism>
<evidence type="ECO:0000256" key="2">
    <source>
        <dbReference type="ARBA" id="ARBA00022737"/>
    </source>
</evidence>
<dbReference type="Proteomes" id="UP001652660">
    <property type="component" value="Chromosome 6e"/>
</dbReference>
<evidence type="ECO:0000256" key="4">
    <source>
        <dbReference type="ARBA" id="ARBA00023125"/>
    </source>
</evidence>
<keyword evidence="6" id="KW-0539">Nucleus</keyword>
<evidence type="ECO:0000256" key="6">
    <source>
        <dbReference type="ARBA" id="ARBA00023242"/>
    </source>
</evidence>
<keyword evidence="2" id="KW-0677">Repeat</keyword>
<gene>
    <name evidence="11" type="primary">LOC140009322</name>
</gene>
<keyword evidence="3" id="KW-0805">Transcription regulation</keyword>
<evidence type="ECO:0000256" key="1">
    <source>
        <dbReference type="ARBA" id="ARBA00004123"/>
    </source>
</evidence>
<dbReference type="PROSITE" id="PS51294">
    <property type="entry name" value="HTH_MYB"/>
    <property type="match status" value="2"/>
</dbReference>
<evidence type="ECO:0000313" key="11">
    <source>
        <dbReference type="RefSeq" id="XP_071910598.1"/>
    </source>
</evidence>
<dbReference type="GeneID" id="140009322"/>
<accession>A0ABM4UTJ6</accession>
<feature type="domain" description="Myb-like" evidence="8">
    <location>
        <begin position="106"/>
        <end position="156"/>
    </location>
</feature>
<dbReference type="CDD" id="cd00167">
    <property type="entry name" value="SANT"/>
    <property type="match status" value="2"/>
</dbReference>
<reference evidence="11" key="1">
    <citation type="submission" date="2025-08" db="UniProtKB">
        <authorList>
            <consortium name="RefSeq"/>
        </authorList>
    </citation>
    <scope>IDENTIFICATION</scope>
    <source>
        <tissue evidence="11">Leaves</tissue>
    </source>
</reference>
<feature type="region of interest" description="Disordered" evidence="7">
    <location>
        <begin position="167"/>
        <end position="189"/>
    </location>
</feature>
<dbReference type="InterPro" id="IPR009057">
    <property type="entry name" value="Homeodomain-like_sf"/>
</dbReference>
<dbReference type="Pfam" id="PF00249">
    <property type="entry name" value="Myb_DNA-binding"/>
    <property type="match status" value="2"/>
</dbReference>
<evidence type="ECO:0000256" key="3">
    <source>
        <dbReference type="ARBA" id="ARBA00023015"/>
    </source>
</evidence>
<dbReference type="PANTHER" id="PTHR45675">
    <property type="entry name" value="MYB TRANSCRIPTION FACTOR-RELATED-RELATED"/>
    <property type="match status" value="1"/>
</dbReference>
<dbReference type="Gene3D" id="1.10.10.60">
    <property type="entry name" value="Homeodomain-like"/>
    <property type="match status" value="2"/>
</dbReference>
<comment type="subcellular location">
    <subcellularLocation>
        <location evidence="1">Nucleus</location>
    </subcellularLocation>
</comment>
<dbReference type="SUPFAM" id="SSF46689">
    <property type="entry name" value="Homeodomain-like"/>
    <property type="match status" value="1"/>
</dbReference>
<keyword evidence="5" id="KW-0804">Transcription</keyword>
<feature type="domain" description="HTH myb-type" evidence="9">
    <location>
        <begin position="57"/>
        <end position="105"/>
    </location>
</feature>
<keyword evidence="4" id="KW-0238">DNA-binding</keyword>
<evidence type="ECO:0000259" key="9">
    <source>
        <dbReference type="PROSITE" id="PS51294"/>
    </source>
</evidence>
<dbReference type="InterPro" id="IPR017930">
    <property type="entry name" value="Myb_dom"/>
</dbReference>
<dbReference type="InterPro" id="IPR044676">
    <property type="entry name" value="EOBI/EOBII-like_plant"/>
</dbReference>
<evidence type="ECO:0000256" key="5">
    <source>
        <dbReference type="ARBA" id="ARBA00023163"/>
    </source>
</evidence>
<dbReference type="SMART" id="SM00717">
    <property type="entry name" value="SANT"/>
    <property type="match status" value="2"/>
</dbReference>
<feature type="domain" description="HTH myb-type" evidence="9">
    <location>
        <begin position="106"/>
        <end position="160"/>
    </location>
</feature>
<feature type="domain" description="Myb-like" evidence="8">
    <location>
        <begin position="53"/>
        <end position="105"/>
    </location>
</feature>
<evidence type="ECO:0000256" key="7">
    <source>
        <dbReference type="SAM" id="MobiDB-lite"/>
    </source>
</evidence>
<dbReference type="RefSeq" id="XP_071910598.1">
    <property type="nucleotide sequence ID" value="XM_072054497.1"/>
</dbReference>